<evidence type="ECO:0000313" key="3">
    <source>
        <dbReference type="EMBL" id="RXN91374.1"/>
    </source>
</evidence>
<proteinExistence type="predicted"/>
<dbReference type="OrthoDB" id="9786188at2"/>
<keyword evidence="4" id="KW-1185">Reference proteome</keyword>
<sequence length="224" mass="24017">MRLFFRYLCSRLGFAAAALLAAATIAQPAHGQTATPAPGSAATRIILVLGDSLSAEYGVERGSGWVPLLQKRLDEQKPGYKVVNASISGDTTSGGVTRLPALLAQHHPAVVIIELGSNDALRGLQLNMTENNLRTLAQESKRAGAQVVLVGMQIPPNYGRDYTTRFAALFPRIAQENQASLVPFLLDGIATNRELFQADGMHPNEAGQPKLLDNVWPVLAPLLK</sequence>
<dbReference type="InterPro" id="IPR051532">
    <property type="entry name" value="Ester_Hydrolysis_Enzymes"/>
</dbReference>
<dbReference type="EMBL" id="PYAL01000002">
    <property type="protein sequence ID" value="RXN91374.1"/>
    <property type="molecule type" value="Genomic_DNA"/>
</dbReference>
<gene>
    <name evidence="3" type="ORF">C7R54_09460</name>
</gene>
<feature type="signal peptide" evidence="1">
    <location>
        <begin position="1"/>
        <end position="31"/>
    </location>
</feature>
<dbReference type="InterPro" id="IPR036514">
    <property type="entry name" value="SGNH_hydro_sf"/>
</dbReference>
<dbReference type="PANTHER" id="PTHR30383:SF24">
    <property type="entry name" value="THIOESTERASE 1_PROTEASE 1_LYSOPHOSPHOLIPASE L1"/>
    <property type="match status" value="1"/>
</dbReference>
<dbReference type="CDD" id="cd01822">
    <property type="entry name" value="Lysophospholipase_L1_like"/>
    <property type="match status" value="1"/>
</dbReference>
<comment type="caution">
    <text evidence="3">The sequence shown here is derived from an EMBL/GenBank/DDBJ whole genome shotgun (WGS) entry which is preliminary data.</text>
</comment>
<evidence type="ECO:0000259" key="2">
    <source>
        <dbReference type="Pfam" id="PF13472"/>
    </source>
</evidence>
<dbReference type="RefSeq" id="WP_129149928.1">
    <property type="nucleotide sequence ID" value="NZ_JBHSDO010000013.1"/>
</dbReference>
<feature type="domain" description="SGNH hydrolase-type esterase" evidence="2">
    <location>
        <begin position="48"/>
        <end position="208"/>
    </location>
</feature>
<reference evidence="3 4" key="1">
    <citation type="journal article" date="2017" name="Int. J. Syst. Evol. Microbiol.">
        <title>Achromobacter aloeverae sp. nov., isolated from the root of Aloe vera (L.) Burm.f.</title>
        <authorList>
            <person name="Kuncharoen N."/>
            <person name="Muramatsu Y."/>
            <person name="Shibata C."/>
            <person name="Kamakura Y."/>
            <person name="Nakagawa Y."/>
            <person name="Tanasupawat S."/>
        </authorList>
    </citation>
    <scope>NUCLEOTIDE SEQUENCE [LARGE SCALE GENOMIC DNA]</scope>
    <source>
        <strain evidence="3 4">AVA-1</strain>
    </source>
</reference>
<feature type="chain" id="PRO_5020501156" evidence="1">
    <location>
        <begin position="32"/>
        <end position="224"/>
    </location>
</feature>
<dbReference type="Proteomes" id="UP000290849">
    <property type="component" value="Unassembled WGS sequence"/>
</dbReference>
<dbReference type="GO" id="GO:0004622">
    <property type="term" value="F:phosphatidylcholine lysophospholipase activity"/>
    <property type="evidence" value="ECO:0007669"/>
    <property type="project" value="TreeGrafter"/>
</dbReference>
<dbReference type="AlphaFoldDB" id="A0A4Q1HPA8"/>
<dbReference type="InterPro" id="IPR013830">
    <property type="entry name" value="SGNH_hydro"/>
</dbReference>
<protein>
    <submittedName>
        <fullName evidence="3">Arylesterase</fullName>
    </submittedName>
</protein>
<dbReference type="Pfam" id="PF13472">
    <property type="entry name" value="Lipase_GDSL_2"/>
    <property type="match status" value="1"/>
</dbReference>
<name>A0A4Q1HPA8_9BURK</name>
<dbReference type="Gene3D" id="3.40.50.1110">
    <property type="entry name" value="SGNH hydrolase"/>
    <property type="match status" value="1"/>
</dbReference>
<accession>A0A4Q1HPA8</accession>
<evidence type="ECO:0000256" key="1">
    <source>
        <dbReference type="SAM" id="SignalP"/>
    </source>
</evidence>
<keyword evidence="1" id="KW-0732">Signal</keyword>
<dbReference type="SUPFAM" id="SSF52266">
    <property type="entry name" value="SGNH hydrolase"/>
    <property type="match status" value="1"/>
</dbReference>
<organism evidence="3 4">
    <name type="scientific">Achromobacter aloeverae</name>
    <dbReference type="NCBI Taxonomy" id="1750518"/>
    <lineage>
        <taxon>Bacteria</taxon>
        <taxon>Pseudomonadati</taxon>
        <taxon>Pseudomonadota</taxon>
        <taxon>Betaproteobacteria</taxon>
        <taxon>Burkholderiales</taxon>
        <taxon>Alcaligenaceae</taxon>
        <taxon>Achromobacter</taxon>
    </lineage>
</organism>
<evidence type="ECO:0000313" key="4">
    <source>
        <dbReference type="Proteomes" id="UP000290849"/>
    </source>
</evidence>
<dbReference type="PANTHER" id="PTHR30383">
    <property type="entry name" value="THIOESTERASE 1/PROTEASE 1/LYSOPHOSPHOLIPASE L1"/>
    <property type="match status" value="1"/>
</dbReference>